<dbReference type="PANTHER" id="PTHR46250:SF15">
    <property type="entry name" value="OS01G0523800 PROTEIN"/>
    <property type="match status" value="1"/>
</dbReference>
<proteinExistence type="predicted"/>
<name>A0A830CGW6_9LAMI</name>
<dbReference type="Pfam" id="PF12776">
    <property type="entry name" value="Myb_DNA-bind_3"/>
    <property type="match status" value="1"/>
</dbReference>
<feature type="domain" description="Myb/SANT-like" evidence="2">
    <location>
        <begin position="22"/>
        <end position="119"/>
    </location>
</feature>
<evidence type="ECO:0000256" key="1">
    <source>
        <dbReference type="SAM" id="MobiDB-lite"/>
    </source>
</evidence>
<comment type="caution">
    <text evidence="3">The sequence shown here is derived from an EMBL/GenBank/DDBJ whole genome shotgun (WGS) entry which is preliminary data.</text>
</comment>
<feature type="region of interest" description="Disordered" evidence="1">
    <location>
        <begin position="170"/>
        <end position="215"/>
    </location>
</feature>
<dbReference type="InterPro" id="IPR024752">
    <property type="entry name" value="Myb/SANT-like_dom"/>
</dbReference>
<dbReference type="OrthoDB" id="912437at2759"/>
<accession>A0A830CGW6</accession>
<gene>
    <name evidence="3" type="ORF">PHJA_002038900</name>
</gene>
<sequence>MDSQSTVNRPPGQKKYKAPRRSWTSEEELVLLSALKELVVRGWKCDNGFKAGYTAHLEQSMVQAFSYTNIKAEPHISSKITVWKKNYGSLSTMMSRSGFGWIDSSNTIYIQNDDIWNEYVKTDNNARTIRYKSWPYYKDWCEIFGKYRAMGQNAEGFVDIVQDILNEAPTLEQSNNDPPLTPNQNTHKDFPELTSTCDDESSASGKTNTSKKRKKRNEDLLDERFLDLMTSFCEKTDARLGDLSKRLGFEHDARSSRKEVFDALATLDVCSAEEKLAVANKLCDNTKHMDLFFNLDNEMKASMIKMILEGRL</sequence>
<dbReference type="PANTHER" id="PTHR46250">
    <property type="entry name" value="MYB/SANT-LIKE DNA-BINDING DOMAIN PROTEIN-RELATED"/>
    <property type="match status" value="1"/>
</dbReference>
<keyword evidence="4" id="KW-1185">Reference proteome</keyword>
<organism evidence="3 4">
    <name type="scientific">Phtheirospermum japonicum</name>
    <dbReference type="NCBI Taxonomy" id="374723"/>
    <lineage>
        <taxon>Eukaryota</taxon>
        <taxon>Viridiplantae</taxon>
        <taxon>Streptophyta</taxon>
        <taxon>Embryophyta</taxon>
        <taxon>Tracheophyta</taxon>
        <taxon>Spermatophyta</taxon>
        <taxon>Magnoliopsida</taxon>
        <taxon>eudicotyledons</taxon>
        <taxon>Gunneridae</taxon>
        <taxon>Pentapetalae</taxon>
        <taxon>asterids</taxon>
        <taxon>lamiids</taxon>
        <taxon>Lamiales</taxon>
        <taxon>Orobanchaceae</taxon>
        <taxon>Orobanchaceae incertae sedis</taxon>
        <taxon>Phtheirospermum</taxon>
    </lineage>
</organism>
<evidence type="ECO:0000259" key="2">
    <source>
        <dbReference type="Pfam" id="PF12776"/>
    </source>
</evidence>
<feature type="compositionally biased region" description="Polar residues" evidence="1">
    <location>
        <begin position="171"/>
        <end position="185"/>
    </location>
</feature>
<evidence type="ECO:0000313" key="4">
    <source>
        <dbReference type="Proteomes" id="UP000653305"/>
    </source>
</evidence>
<dbReference type="Proteomes" id="UP000653305">
    <property type="component" value="Unassembled WGS sequence"/>
</dbReference>
<evidence type="ECO:0000313" key="3">
    <source>
        <dbReference type="EMBL" id="GFP98950.1"/>
    </source>
</evidence>
<reference evidence="3" key="1">
    <citation type="submission" date="2020-07" db="EMBL/GenBank/DDBJ databases">
        <title>Ethylene signaling mediates host invasion by parasitic plants.</title>
        <authorList>
            <person name="Yoshida S."/>
        </authorList>
    </citation>
    <scope>NUCLEOTIDE SEQUENCE</scope>
    <source>
        <strain evidence="3">Okayama</strain>
    </source>
</reference>
<feature type="region of interest" description="Disordered" evidence="1">
    <location>
        <begin position="1"/>
        <end position="20"/>
    </location>
</feature>
<dbReference type="EMBL" id="BMAC01000550">
    <property type="protein sequence ID" value="GFP98950.1"/>
    <property type="molecule type" value="Genomic_DNA"/>
</dbReference>
<protein>
    <submittedName>
        <fullName evidence="3">Uncharacterized protein at2g29880</fullName>
    </submittedName>
</protein>
<dbReference type="AlphaFoldDB" id="A0A830CGW6"/>